<evidence type="ECO:0000256" key="1">
    <source>
        <dbReference type="ARBA" id="ARBA00022723"/>
    </source>
</evidence>
<evidence type="ECO:0000256" key="5">
    <source>
        <dbReference type="SAM" id="SignalP"/>
    </source>
</evidence>
<feature type="compositionally biased region" description="Polar residues" evidence="4">
    <location>
        <begin position="362"/>
        <end position="376"/>
    </location>
</feature>
<keyword evidence="5" id="KW-0732">Signal</keyword>
<evidence type="ECO:0000256" key="2">
    <source>
        <dbReference type="ARBA" id="ARBA00022771"/>
    </source>
</evidence>
<dbReference type="InterPro" id="IPR001965">
    <property type="entry name" value="Znf_PHD"/>
</dbReference>
<dbReference type="Proteomes" id="UP000823749">
    <property type="component" value="Chromosome 4"/>
</dbReference>
<evidence type="ECO:0000256" key="4">
    <source>
        <dbReference type="SAM" id="MobiDB-lite"/>
    </source>
</evidence>
<feature type="region of interest" description="Disordered" evidence="4">
    <location>
        <begin position="583"/>
        <end position="719"/>
    </location>
</feature>
<dbReference type="PANTHER" id="PTHR47863:SF4">
    <property type="entry name" value="RING_FYVE_PHD ZINC FINGER SUPERFAMILY PROTEIN"/>
    <property type="match status" value="1"/>
</dbReference>
<evidence type="ECO:0000259" key="6">
    <source>
        <dbReference type="SMART" id="SM00249"/>
    </source>
</evidence>
<feature type="domain" description="Zinc finger PHD-type" evidence="6">
    <location>
        <begin position="466"/>
        <end position="511"/>
    </location>
</feature>
<dbReference type="InterPro" id="IPR013083">
    <property type="entry name" value="Znf_RING/FYVE/PHD"/>
</dbReference>
<organism evidence="7 8">
    <name type="scientific">Rhododendron griersonianum</name>
    <dbReference type="NCBI Taxonomy" id="479676"/>
    <lineage>
        <taxon>Eukaryota</taxon>
        <taxon>Viridiplantae</taxon>
        <taxon>Streptophyta</taxon>
        <taxon>Embryophyta</taxon>
        <taxon>Tracheophyta</taxon>
        <taxon>Spermatophyta</taxon>
        <taxon>Magnoliopsida</taxon>
        <taxon>eudicotyledons</taxon>
        <taxon>Gunneridae</taxon>
        <taxon>Pentapetalae</taxon>
        <taxon>asterids</taxon>
        <taxon>Ericales</taxon>
        <taxon>Ericaceae</taxon>
        <taxon>Ericoideae</taxon>
        <taxon>Rhodoreae</taxon>
        <taxon>Rhododendron</taxon>
    </lineage>
</organism>
<keyword evidence="8" id="KW-1185">Reference proteome</keyword>
<dbReference type="GO" id="GO:0008270">
    <property type="term" value="F:zinc ion binding"/>
    <property type="evidence" value="ECO:0007669"/>
    <property type="project" value="UniProtKB-KW"/>
</dbReference>
<name>A0AAV6KJA6_9ERIC</name>
<keyword evidence="2" id="KW-0863">Zinc-finger</keyword>
<dbReference type="SMART" id="SM00249">
    <property type="entry name" value="PHD"/>
    <property type="match status" value="1"/>
</dbReference>
<comment type="caution">
    <text evidence="7">The sequence shown here is derived from an EMBL/GenBank/DDBJ whole genome shotgun (WGS) entry which is preliminary data.</text>
</comment>
<feature type="compositionally biased region" description="Basic and acidic residues" evidence="4">
    <location>
        <begin position="655"/>
        <end position="684"/>
    </location>
</feature>
<feature type="chain" id="PRO_5043439796" description="Zinc finger PHD-type domain-containing protein" evidence="5">
    <location>
        <begin position="26"/>
        <end position="1003"/>
    </location>
</feature>
<feature type="region of interest" description="Disordered" evidence="4">
    <location>
        <begin position="306"/>
        <end position="431"/>
    </location>
</feature>
<feature type="compositionally biased region" description="Basic and acidic residues" evidence="4">
    <location>
        <begin position="586"/>
        <end position="596"/>
    </location>
</feature>
<dbReference type="PROSITE" id="PS01359">
    <property type="entry name" value="ZF_PHD_1"/>
    <property type="match status" value="1"/>
</dbReference>
<feature type="compositionally biased region" description="Basic and acidic residues" evidence="4">
    <location>
        <begin position="402"/>
        <end position="424"/>
    </location>
</feature>
<reference evidence="7" key="1">
    <citation type="submission" date="2020-08" db="EMBL/GenBank/DDBJ databases">
        <title>Plant Genome Project.</title>
        <authorList>
            <person name="Zhang R.-G."/>
        </authorList>
    </citation>
    <scope>NUCLEOTIDE SEQUENCE</scope>
    <source>
        <strain evidence="7">WSP0</strain>
        <tissue evidence="7">Leaf</tissue>
    </source>
</reference>
<gene>
    <name evidence="7" type="ORF">RHGRI_010485</name>
</gene>
<dbReference type="Gene3D" id="1.10.246.220">
    <property type="match status" value="1"/>
</dbReference>
<dbReference type="SUPFAM" id="SSF57903">
    <property type="entry name" value="FYVE/PHD zinc finger"/>
    <property type="match status" value="1"/>
</dbReference>
<evidence type="ECO:0000256" key="3">
    <source>
        <dbReference type="ARBA" id="ARBA00022833"/>
    </source>
</evidence>
<keyword evidence="3" id="KW-0862">Zinc</keyword>
<feature type="compositionally biased region" description="Polar residues" evidence="4">
    <location>
        <begin position="386"/>
        <end position="396"/>
    </location>
</feature>
<keyword evidence="1" id="KW-0479">Metal-binding</keyword>
<proteinExistence type="predicted"/>
<evidence type="ECO:0000313" key="8">
    <source>
        <dbReference type="Proteomes" id="UP000823749"/>
    </source>
</evidence>
<dbReference type="EMBL" id="JACTNZ010000004">
    <property type="protein sequence ID" value="KAG5552422.1"/>
    <property type="molecule type" value="Genomic_DNA"/>
</dbReference>
<feature type="signal peptide" evidence="5">
    <location>
        <begin position="1"/>
        <end position="25"/>
    </location>
</feature>
<dbReference type="Gene3D" id="3.30.40.10">
    <property type="entry name" value="Zinc/RING finger domain, C3HC4 (zinc finger)"/>
    <property type="match status" value="1"/>
</dbReference>
<dbReference type="PANTHER" id="PTHR47863">
    <property type="entry name" value="RING/FYVE/PHD ZINC FINGER SUPERFAMILY PROTEIN"/>
    <property type="match status" value="1"/>
</dbReference>
<evidence type="ECO:0000313" key="7">
    <source>
        <dbReference type="EMBL" id="KAG5552422.1"/>
    </source>
</evidence>
<dbReference type="InterPro" id="IPR019786">
    <property type="entry name" value="Zinc_finger_PHD-type_CS"/>
</dbReference>
<protein>
    <recommendedName>
        <fullName evidence="6">Zinc finger PHD-type domain-containing protein</fullName>
    </recommendedName>
</protein>
<sequence>MAASVSTLPWIWVIEALASFKQVDASILLDLVKRTPEISDDLGENAREMVSLRILESFFARQSGSKNGDSAIDSKIELDPSKQCEDVLLDIVHETSASNLRMDEPEMLKWDVQTFIMHKRASLPKCTLLQLKNAILEGNHPILASLTESSGLSLSNQSGNRIPMDGGDLNPVARGNLTSPTPENVDGFLQKDAANTTLLPSKRNRSDLDTEDLAAKSYKDGISMDDGSDSHLHNSKKLKQDATFTGQAVGQNCVPAIENELSDDLLRRNGQQLIRDGCDLAKSSHVRGSQESIFSEDCHDHYVASKRHGQRDGEDASGLLLNYPQNSCNNEAVPEDSRGDGTQRDLPANEAKDNGKQCAEMGTSTASPLYETQQNNHGDESRDKCGNTQINTSNSVPLLDGTHLKDIPDDAKDEREHNPRREMSSDSDGYQDEKIDVALKKRNFLISQCSISQDSLATADCTELNLCMKCNKGGQLLVCSGSACPLVVHQSCLGSAPSFDNSGKFYCPFCAYSHAISEYLEIKKKAALARNELAVFIGLENDRGDKHTKSFLVPEQNQFILDENANGNTQANCNENHVNKVNSTQHRGDIDDKKQMEPSVSKVNDDLPCQEEGVTRVDDATLGALPDGERGGGKLGSQCQSGSALEEQQIEEGGGCDRGDDNSTCRDRESGHETKGHGEDEMQKEVLQQPIANPNRRAARLPKVNVGESSEEENDKATSNYRIKRRNRGKQEKQYTYPAIPQLRRKKVSWTSAEEEILKAGAGLQPESPRRSPQSRFNVPPAGRFHGVLNIAATVVNGLEFGAIVACSSLAICLRDLVEKSRRHRRKGSEKSKIDSDEDTSTSKPHYCSWIVTVVLYRRGIFVRNLGGILVRAFLVLGWSARELGKQSWTGPSFAQEEMPQYSCCLLVVGDLFARSRGESRRHRRKGSEKSKIDSDEDTSTSKPHYCSWIVTDGMRKFSSIHDRNIPWKRILEFGSDVFQKGRTTIDLKDKWRNICKGSPKSK</sequence>
<dbReference type="InterPro" id="IPR011011">
    <property type="entry name" value="Znf_FYVE_PHD"/>
</dbReference>
<feature type="region of interest" description="Disordered" evidence="4">
    <location>
        <begin position="824"/>
        <end position="843"/>
    </location>
</feature>
<dbReference type="AlphaFoldDB" id="A0AAV6KJA6"/>
<feature type="region of interest" description="Disordered" evidence="4">
    <location>
        <begin position="919"/>
        <end position="943"/>
    </location>
</feature>
<accession>A0AAV6KJA6</accession>